<feature type="transmembrane region" description="Helical" evidence="1">
    <location>
        <begin position="155"/>
        <end position="174"/>
    </location>
</feature>
<comment type="caution">
    <text evidence="2">The sequence shown here is derived from an EMBL/GenBank/DDBJ whole genome shotgun (WGS) entry which is preliminary data.</text>
</comment>
<dbReference type="Gene3D" id="1.10.10.60">
    <property type="entry name" value="Homeodomain-like"/>
    <property type="match status" value="1"/>
</dbReference>
<gene>
    <name evidence="2" type="ORF">J2T04_001064</name>
</gene>
<name>A0ABT9SL19_9FLAO</name>
<sequence length="375" mass="44770">METKDLFLTMSFSFAVFSAFFCSMLLLIRLFESKDTFIRRVIILLVGGYTVEVVYLITVFFFIYNKEAFVQTKAVNFLTMLLLPVMFYHLVFKLTRLRTSEKFSFWHYGIPFILAAVYGIWFMMIPDHIRQNTDDKTLHWSTGYEAFIIFDYGRFYIRMVISIIYLYLAIRRMYRYKKEIVQYSSNIEETSLRWLYQIFGALFLIIPLPVLIYFINMKTYFSLAGLLIPGLLILLLNVTLCYHIFRQNFMLLTEDIIADKLSEQEKKVWEPLSHEAVNHYMTENKPFLNPHLKITELTTVFGTNRTYLSAFINTTYGLNFSMYINRFRLEEFERLKKLPEYENAEEEELVYLSGFRSYQSLKRSEKILRSLKKTA</sequence>
<proteinExistence type="predicted"/>
<evidence type="ECO:0000313" key="2">
    <source>
        <dbReference type="EMBL" id="MDP9959185.1"/>
    </source>
</evidence>
<dbReference type="EMBL" id="JAUSRL010000002">
    <property type="protein sequence ID" value="MDP9959185.1"/>
    <property type="molecule type" value="Genomic_DNA"/>
</dbReference>
<protein>
    <submittedName>
        <fullName evidence="2">AraC-like DNA-binding protein</fullName>
    </submittedName>
</protein>
<feature type="transmembrane region" description="Helical" evidence="1">
    <location>
        <begin position="194"/>
        <end position="215"/>
    </location>
</feature>
<dbReference type="Proteomes" id="UP001235513">
    <property type="component" value="Unassembled WGS sequence"/>
</dbReference>
<reference evidence="2 3" key="1">
    <citation type="submission" date="2023-07" db="EMBL/GenBank/DDBJ databases">
        <title>Sorghum-associated microbial communities from plants grown in Nebraska, USA.</title>
        <authorList>
            <person name="Schachtman D."/>
        </authorList>
    </citation>
    <scope>NUCLEOTIDE SEQUENCE [LARGE SCALE GENOMIC DNA]</scope>
    <source>
        <strain evidence="2 3">CC351</strain>
    </source>
</reference>
<keyword evidence="1" id="KW-0472">Membrane</keyword>
<feature type="transmembrane region" description="Helical" evidence="1">
    <location>
        <begin position="221"/>
        <end position="245"/>
    </location>
</feature>
<feature type="transmembrane region" description="Helical" evidence="1">
    <location>
        <begin position="42"/>
        <end position="63"/>
    </location>
</feature>
<keyword evidence="1" id="KW-1133">Transmembrane helix</keyword>
<accession>A0ABT9SL19</accession>
<feature type="transmembrane region" description="Helical" evidence="1">
    <location>
        <begin position="75"/>
        <end position="92"/>
    </location>
</feature>
<evidence type="ECO:0000256" key="1">
    <source>
        <dbReference type="SAM" id="Phobius"/>
    </source>
</evidence>
<evidence type="ECO:0000313" key="3">
    <source>
        <dbReference type="Proteomes" id="UP001235513"/>
    </source>
</evidence>
<organism evidence="2 3">
    <name type="scientific">Chryseobacterium lathyri</name>
    <dbReference type="NCBI Taxonomy" id="395933"/>
    <lineage>
        <taxon>Bacteria</taxon>
        <taxon>Pseudomonadati</taxon>
        <taxon>Bacteroidota</taxon>
        <taxon>Flavobacteriia</taxon>
        <taxon>Flavobacteriales</taxon>
        <taxon>Weeksellaceae</taxon>
        <taxon>Chryseobacterium group</taxon>
        <taxon>Chryseobacterium</taxon>
    </lineage>
</organism>
<keyword evidence="3" id="KW-1185">Reference proteome</keyword>
<feature type="transmembrane region" description="Helical" evidence="1">
    <location>
        <begin position="104"/>
        <end position="124"/>
    </location>
</feature>
<keyword evidence="1" id="KW-0812">Transmembrane</keyword>
<dbReference type="RefSeq" id="WP_306841806.1">
    <property type="nucleotide sequence ID" value="NZ_JAUSRL010000002.1"/>
</dbReference>
<feature type="transmembrane region" description="Helical" evidence="1">
    <location>
        <begin position="6"/>
        <end position="30"/>
    </location>
</feature>